<accession>A0A9J6BJI9</accession>
<gene>
    <name evidence="2" type="ORF">PVAND_000163</name>
</gene>
<dbReference type="PANTHER" id="PTHR31836">
    <property type="match status" value="1"/>
</dbReference>
<dbReference type="OrthoDB" id="623670at2759"/>
<organism evidence="2 3">
    <name type="scientific">Polypedilum vanderplanki</name>
    <name type="common">Sleeping chironomid midge</name>
    <dbReference type="NCBI Taxonomy" id="319348"/>
    <lineage>
        <taxon>Eukaryota</taxon>
        <taxon>Metazoa</taxon>
        <taxon>Ecdysozoa</taxon>
        <taxon>Arthropoda</taxon>
        <taxon>Hexapoda</taxon>
        <taxon>Insecta</taxon>
        <taxon>Pterygota</taxon>
        <taxon>Neoptera</taxon>
        <taxon>Endopterygota</taxon>
        <taxon>Diptera</taxon>
        <taxon>Nematocera</taxon>
        <taxon>Chironomoidea</taxon>
        <taxon>Chironomidae</taxon>
        <taxon>Chironominae</taxon>
        <taxon>Polypedilum</taxon>
        <taxon>Polypedilum</taxon>
    </lineage>
</organism>
<evidence type="ECO:0000313" key="2">
    <source>
        <dbReference type="EMBL" id="KAG5669872.1"/>
    </source>
</evidence>
<dbReference type="SUPFAM" id="SSF50685">
    <property type="entry name" value="Barwin-like endoglucanases"/>
    <property type="match status" value="1"/>
</dbReference>
<evidence type="ECO:0000313" key="3">
    <source>
        <dbReference type="Proteomes" id="UP001107558"/>
    </source>
</evidence>
<dbReference type="InterPro" id="IPR036908">
    <property type="entry name" value="RlpA-like_sf"/>
</dbReference>
<sequence>MDPILISQGHMSHNYRANFYNKLNHPKKFTFVCLALFTILSIVNAYSGDLTYYTSWRGNFGSCGLERSKWDAFYVAALSRARMSGSANPNKHPLCAANKCIKINGARGSVVVKISDTCGACKYDDVDIADTVFPLLDDPKKGRVKVTWDFTDCSRIGKV</sequence>
<reference evidence="2" key="1">
    <citation type="submission" date="2021-03" db="EMBL/GenBank/DDBJ databases">
        <title>Chromosome level genome of the anhydrobiotic midge Polypedilum vanderplanki.</title>
        <authorList>
            <person name="Yoshida Y."/>
            <person name="Kikawada T."/>
            <person name="Gusev O."/>
        </authorList>
    </citation>
    <scope>NUCLEOTIDE SEQUENCE</scope>
    <source>
        <strain evidence="2">NIAS01</strain>
        <tissue evidence="2">Whole body or cell culture</tissue>
    </source>
</reference>
<dbReference type="AlphaFoldDB" id="A0A9J6BJI9"/>
<name>A0A9J6BJI9_POLVA</name>
<dbReference type="Gene3D" id="2.40.40.10">
    <property type="entry name" value="RlpA-like domain"/>
    <property type="match status" value="1"/>
</dbReference>
<keyword evidence="3" id="KW-1185">Reference proteome</keyword>
<proteinExistence type="predicted"/>
<keyword evidence="1" id="KW-0732">Signal</keyword>
<dbReference type="Proteomes" id="UP001107558">
    <property type="component" value="Chromosome 3"/>
</dbReference>
<evidence type="ECO:0008006" key="4">
    <source>
        <dbReference type="Google" id="ProtNLM"/>
    </source>
</evidence>
<evidence type="ECO:0000256" key="1">
    <source>
        <dbReference type="ARBA" id="ARBA00022729"/>
    </source>
</evidence>
<dbReference type="PANTHER" id="PTHR31836:SF21">
    <property type="entry name" value="EXPANSIN-LIKE PROTEIN 7"/>
    <property type="match status" value="1"/>
</dbReference>
<dbReference type="EMBL" id="JADBJN010000003">
    <property type="protein sequence ID" value="KAG5669872.1"/>
    <property type="molecule type" value="Genomic_DNA"/>
</dbReference>
<protein>
    <recommendedName>
        <fullName evidence="4">RlpA-like protein double-psi beta-barrel domain-containing protein</fullName>
    </recommendedName>
</protein>
<comment type="caution">
    <text evidence="2">The sequence shown here is derived from an EMBL/GenBank/DDBJ whole genome shotgun (WGS) entry which is preliminary data.</text>
</comment>
<dbReference type="InterPro" id="IPR051477">
    <property type="entry name" value="Expansin_CellWall"/>
</dbReference>